<dbReference type="GO" id="GO:0051082">
    <property type="term" value="F:unfolded protein binding"/>
    <property type="evidence" value="ECO:0007669"/>
    <property type="project" value="InterPro"/>
</dbReference>
<dbReference type="GO" id="GO:0016887">
    <property type="term" value="F:ATP hydrolysis activity"/>
    <property type="evidence" value="ECO:0007669"/>
    <property type="project" value="InterPro"/>
</dbReference>
<name>A0A8T2ADJ6_9BRAS</name>
<comment type="caution">
    <text evidence="3">The sequence shown here is derived from an EMBL/GenBank/DDBJ whole genome shotgun (WGS) entry which is preliminary data.</text>
</comment>
<dbReference type="GO" id="GO:0005524">
    <property type="term" value="F:ATP binding"/>
    <property type="evidence" value="ECO:0007669"/>
    <property type="project" value="InterPro"/>
</dbReference>
<reference evidence="3 4" key="1">
    <citation type="submission" date="2020-12" db="EMBL/GenBank/DDBJ databases">
        <title>Concerted genomic and epigenomic changes stabilize Arabidopsis allopolyploids.</title>
        <authorList>
            <person name="Chen Z."/>
        </authorList>
    </citation>
    <scope>NUCLEOTIDE SEQUENCE [LARGE SCALE GENOMIC DNA]</scope>
    <source>
        <strain evidence="3">Allo738</strain>
        <tissue evidence="3">Leaf</tissue>
    </source>
</reference>
<dbReference type="Proteomes" id="UP000694240">
    <property type="component" value="Chromosome 9"/>
</dbReference>
<dbReference type="InterPro" id="IPR002194">
    <property type="entry name" value="Chaperonin_TCP-1_CS"/>
</dbReference>
<evidence type="ECO:0000313" key="4">
    <source>
        <dbReference type="Proteomes" id="UP000694240"/>
    </source>
</evidence>
<comment type="similarity">
    <text evidence="1">Belongs to the TCP-1 chaperonin family.</text>
</comment>
<evidence type="ECO:0000313" key="3">
    <source>
        <dbReference type="EMBL" id="KAG7570084.1"/>
    </source>
</evidence>
<dbReference type="GO" id="GO:0006457">
    <property type="term" value="P:protein folding"/>
    <property type="evidence" value="ECO:0007669"/>
    <property type="project" value="InterPro"/>
</dbReference>
<evidence type="ECO:0000256" key="2">
    <source>
        <dbReference type="SAM" id="MobiDB-lite"/>
    </source>
</evidence>
<accession>A0A8T2ADJ6</accession>
<protein>
    <submittedName>
        <fullName evidence="3">Uncharacterized protein</fullName>
    </submittedName>
</protein>
<dbReference type="EMBL" id="JAEFBK010000009">
    <property type="protein sequence ID" value="KAG7570084.1"/>
    <property type="molecule type" value="Genomic_DNA"/>
</dbReference>
<dbReference type="AlphaFoldDB" id="A0A8T2ADJ6"/>
<evidence type="ECO:0000256" key="1">
    <source>
        <dbReference type="ARBA" id="ARBA00008020"/>
    </source>
</evidence>
<organism evidence="3 4">
    <name type="scientific">Arabidopsis thaliana x Arabidopsis arenosa</name>
    <dbReference type="NCBI Taxonomy" id="1240361"/>
    <lineage>
        <taxon>Eukaryota</taxon>
        <taxon>Viridiplantae</taxon>
        <taxon>Streptophyta</taxon>
        <taxon>Embryophyta</taxon>
        <taxon>Tracheophyta</taxon>
        <taxon>Spermatophyta</taxon>
        <taxon>Magnoliopsida</taxon>
        <taxon>eudicotyledons</taxon>
        <taxon>Gunneridae</taxon>
        <taxon>Pentapetalae</taxon>
        <taxon>rosids</taxon>
        <taxon>malvids</taxon>
        <taxon>Brassicales</taxon>
        <taxon>Brassicaceae</taxon>
        <taxon>Camelineae</taxon>
        <taxon>Arabidopsis</taxon>
    </lineage>
</organism>
<proteinExistence type="inferred from homology"/>
<keyword evidence="4" id="KW-1185">Reference proteome</keyword>
<feature type="region of interest" description="Disordered" evidence="2">
    <location>
        <begin position="134"/>
        <end position="163"/>
    </location>
</feature>
<sequence length="163" mass="18530">MDDETENGKIVMNKEQLLLFMENRRKQEEHRLALEKATRSEMVDRKGMVSKASGKIVMNNDHDQQLMFDEDHRLAVKKATRSEMVDLELEGIVSKASLIMNNVPRPAFNEEHILAIKNIISEIMMKASRDRASTTKKLVEQDSAAGDGTTPSSILSKPFRPYI</sequence>
<gene>
    <name evidence="3" type="ORF">ISN45_Aa04g027240</name>
</gene>
<dbReference type="PROSITE" id="PS00995">
    <property type="entry name" value="TCP1_3"/>
    <property type="match status" value="1"/>
</dbReference>